<name>A0A975JGY6_9RHOB</name>
<dbReference type="KEGG" id="sual:KDD17_10030"/>
<dbReference type="Gene3D" id="3.30.1150.10">
    <property type="match status" value="1"/>
</dbReference>
<evidence type="ECO:0000256" key="1">
    <source>
        <dbReference type="SAM" id="MobiDB-lite"/>
    </source>
</evidence>
<proteinExistence type="predicted"/>
<keyword evidence="3" id="KW-1185">Reference proteome</keyword>
<dbReference type="SUPFAM" id="SSF74653">
    <property type="entry name" value="TolA/TonB C-terminal domain"/>
    <property type="match status" value="1"/>
</dbReference>
<dbReference type="Proteomes" id="UP000683291">
    <property type="component" value="Chromosome 1"/>
</dbReference>
<evidence type="ECO:0000313" key="3">
    <source>
        <dbReference type="Proteomes" id="UP000683291"/>
    </source>
</evidence>
<feature type="compositionally biased region" description="Low complexity" evidence="1">
    <location>
        <begin position="84"/>
        <end position="94"/>
    </location>
</feature>
<sequence>MLFGGWFSNRPEPLEVREVAVISGAEFDALTEAARQPQEIAETPTPAAPEVTQDAPEVDVAPEEPAPAPPPPPEDPAPAPVEEPAPEVSDAAPVLPQPPAEVTVQDAPVDDTPVERPNDVVRPDPAPAPEPEVAEAPEPQEAAVPEETGETVEEPQEAAQTPEASDRIVTEAPAPPAAAPTASMRPPARRPSAPAPRTAGNIETSAPQEDTVDDAAVQAALEAALSSAAEDIPTGPPMTSGEKDDLRLAVQNCWNVDTGAQWPVVTVAMSMTQDGKVVQTSLRMIGSDGGDPSRTDAAFGAARRAILLCQRGGFPLPPEKYGQWKEIEMTFDPNRMRIQ</sequence>
<protein>
    <submittedName>
        <fullName evidence="2">Energy transducer TonB</fullName>
    </submittedName>
</protein>
<organism evidence="2 3">
    <name type="scientific">Sulfitobacter albidus</name>
    <dbReference type="NCBI Taxonomy" id="2829501"/>
    <lineage>
        <taxon>Bacteria</taxon>
        <taxon>Pseudomonadati</taxon>
        <taxon>Pseudomonadota</taxon>
        <taxon>Alphaproteobacteria</taxon>
        <taxon>Rhodobacterales</taxon>
        <taxon>Roseobacteraceae</taxon>
        <taxon>Sulfitobacter</taxon>
    </lineage>
</organism>
<gene>
    <name evidence="2" type="ORF">KDD17_10030</name>
</gene>
<dbReference type="EMBL" id="CP073581">
    <property type="protein sequence ID" value="QUJ78011.1"/>
    <property type="molecule type" value="Genomic_DNA"/>
</dbReference>
<accession>A0A975JGY6</accession>
<feature type="compositionally biased region" description="Basic and acidic residues" evidence="1">
    <location>
        <begin position="113"/>
        <end position="122"/>
    </location>
</feature>
<evidence type="ECO:0000313" key="2">
    <source>
        <dbReference type="EMBL" id="QUJ78011.1"/>
    </source>
</evidence>
<feature type="compositionally biased region" description="Low complexity" evidence="1">
    <location>
        <begin position="134"/>
        <end position="146"/>
    </location>
</feature>
<feature type="compositionally biased region" description="Low complexity" evidence="1">
    <location>
        <begin position="179"/>
        <end position="199"/>
    </location>
</feature>
<feature type="compositionally biased region" description="Pro residues" evidence="1">
    <location>
        <begin position="64"/>
        <end position="83"/>
    </location>
</feature>
<reference evidence="2" key="1">
    <citation type="submission" date="2021-04" db="EMBL/GenBank/DDBJ databases">
        <title>Complete genome sequence for Sulfitobacter sp. strain JK7-1.</title>
        <authorList>
            <person name="Park S.-J."/>
        </authorList>
    </citation>
    <scope>NUCLEOTIDE SEQUENCE</scope>
    <source>
        <strain evidence="2">JK7-1</strain>
    </source>
</reference>
<feature type="region of interest" description="Disordered" evidence="1">
    <location>
        <begin position="32"/>
        <end position="210"/>
    </location>
</feature>
<dbReference type="AlphaFoldDB" id="A0A975JGY6"/>
<feature type="compositionally biased region" description="Acidic residues" evidence="1">
    <location>
        <begin position="147"/>
        <end position="156"/>
    </location>
</feature>